<evidence type="ECO:0000256" key="8">
    <source>
        <dbReference type="PIRSR" id="PIRSR000103-1"/>
    </source>
</evidence>
<protein>
    <recommendedName>
        <fullName evidence="3">3-hydroxyisobutyrate dehydrogenase</fullName>
        <ecNumber evidence="3">1.1.1.31</ecNumber>
    </recommendedName>
</protein>
<dbReference type="InterPro" id="IPR036291">
    <property type="entry name" value="NAD(P)-bd_dom_sf"/>
</dbReference>
<sequence>MGDQTVPQYFSIPENPTYGFVGIGVMGYGMATNLRAKIPKDARFVLCEINEARRDQFIKECGAAVEVAHSPREVVEKADIIVTMLPRAPHVHDAFTHPLTGFLSALSSTTSPRLFLECSSIDVATSTALAKQVHSSGHGVFVDAPVSGGPAWSDAGTLTFMVGTPSAEIFELVKPILSLMGKEENIYQCGGLGAGLATKQLNNYLGYVGYLGLCEVMNAGLLYGLDPKILSNVINASSGVNWNSMHHNPVKGVNPNASSARDFKGGFTTELAGGVIDDAVSLMENVHAETILAANVKRVFDEARRNDKCIGMEARSVWRLFAEDGGRDLKALKQAKRTEDAGGS</sequence>
<dbReference type="PANTHER" id="PTHR22981">
    <property type="entry name" value="3-HYDROXYISOBUTYRATE DEHYDROGENASE-RELATED"/>
    <property type="match status" value="1"/>
</dbReference>
<dbReference type="Gene3D" id="3.40.50.720">
    <property type="entry name" value="NAD(P)-binding Rossmann-like Domain"/>
    <property type="match status" value="1"/>
</dbReference>
<dbReference type="PANTHER" id="PTHR22981:SF7">
    <property type="entry name" value="3-HYDROXYISOBUTYRATE DEHYDROGENASE, MITOCHONDRIAL"/>
    <property type="match status" value="1"/>
</dbReference>
<keyword evidence="6" id="KW-0520">NAD</keyword>
<organism evidence="11 12">
    <name type="scientific">Cladophialophora chaetospira</name>
    <dbReference type="NCBI Taxonomy" id="386627"/>
    <lineage>
        <taxon>Eukaryota</taxon>
        <taxon>Fungi</taxon>
        <taxon>Dikarya</taxon>
        <taxon>Ascomycota</taxon>
        <taxon>Pezizomycotina</taxon>
        <taxon>Eurotiomycetes</taxon>
        <taxon>Chaetothyriomycetidae</taxon>
        <taxon>Chaetothyriales</taxon>
        <taxon>Herpotrichiellaceae</taxon>
        <taxon>Cladophialophora</taxon>
    </lineage>
</organism>
<dbReference type="InterPro" id="IPR015815">
    <property type="entry name" value="HIBADH-related"/>
</dbReference>
<evidence type="ECO:0000313" key="12">
    <source>
        <dbReference type="Proteomes" id="UP001172673"/>
    </source>
</evidence>
<dbReference type="SUPFAM" id="SSF51735">
    <property type="entry name" value="NAD(P)-binding Rossmann-fold domains"/>
    <property type="match status" value="1"/>
</dbReference>
<keyword evidence="5" id="KW-0560">Oxidoreductase</keyword>
<evidence type="ECO:0000256" key="4">
    <source>
        <dbReference type="ARBA" id="ARBA00022456"/>
    </source>
</evidence>
<dbReference type="PIRSF" id="PIRSF000103">
    <property type="entry name" value="HIBADH"/>
    <property type="match status" value="1"/>
</dbReference>
<dbReference type="Pfam" id="PF14833">
    <property type="entry name" value="NAD_binding_11"/>
    <property type="match status" value="1"/>
</dbReference>
<reference evidence="11" key="1">
    <citation type="submission" date="2022-10" db="EMBL/GenBank/DDBJ databases">
        <title>Culturing micro-colonial fungi from biological soil crusts in the Mojave desert and describing Neophaeococcomyces mojavensis, and introducing the new genera and species Taxawa tesnikishii.</title>
        <authorList>
            <person name="Kurbessoian T."/>
            <person name="Stajich J.E."/>
        </authorList>
    </citation>
    <scope>NUCLEOTIDE SEQUENCE</scope>
    <source>
        <strain evidence="11">TK_41</strain>
    </source>
</reference>
<dbReference type="GO" id="GO:0006574">
    <property type="term" value="P:L-valine catabolic process"/>
    <property type="evidence" value="ECO:0007669"/>
    <property type="project" value="TreeGrafter"/>
</dbReference>
<evidence type="ECO:0000259" key="10">
    <source>
        <dbReference type="Pfam" id="PF14833"/>
    </source>
</evidence>
<feature type="domain" description="6-phosphogluconate dehydrogenase NADP-binding" evidence="9">
    <location>
        <begin position="18"/>
        <end position="187"/>
    </location>
</feature>
<evidence type="ECO:0000256" key="6">
    <source>
        <dbReference type="ARBA" id="ARBA00023027"/>
    </source>
</evidence>
<proteinExistence type="inferred from homology"/>
<dbReference type="GO" id="GO:0050661">
    <property type="term" value="F:NADP binding"/>
    <property type="evidence" value="ECO:0007669"/>
    <property type="project" value="InterPro"/>
</dbReference>
<dbReference type="GO" id="GO:0005739">
    <property type="term" value="C:mitochondrion"/>
    <property type="evidence" value="ECO:0007669"/>
    <property type="project" value="TreeGrafter"/>
</dbReference>
<comment type="similarity">
    <text evidence="2">Belongs to the HIBADH-related family. 3-hydroxyisobutyrate dehydrogenase subfamily.</text>
</comment>
<evidence type="ECO:0000256" key="2">
    <source>
        <dbReference type="ARBA" id="ARBA00006013"/>
    </source>
</evidence>
<dbReference type="AlphaFoldDB" id="A0AA38XMZ5"/>
<dbReference type="InterPro" id="IPR029154">
    <property type="entry name" value="HIBADH-like_NADP-bd"/>
</dbReference>
<name>A0AA38XMZ5_9EURO</name>
<evidence type="ECO:0000256" key="1">
    <source>
        <dbReference type="ARBA" id="ARBA00005109"/>
    </source>
</evidence>
<comment type="pathway">
    <text evidence="1">Amino-acid degradation; L-valine degradation.</text>
</comment>
<evidence type="ECO:0000256" key="3">
    <source>
        <dbReference type="ARBA" id="ARBA00012991"/>
    </source>
</evidence>
<feature type="domain" description="3-hydroxyisobutyrate dehydrogenase-like NAD-binding" evidence="10">
    <location>
        <begin position="193"/>
        <end position="307"/>
    </location>
</feature>
<evidence type="ECO:0000256" key="5">
    <source>
        <dbReference type="ARBA" id="ARBA00023002"/>
    </source>
</evidence>
<dbReference type="Proteomes" id="UP001172673">
    <property type="component" value="Unassembled WGS sequence"/>
</dbReference>
<keyword evidence="4" id="KW-0101">Branched-chain amino acid catabolism</keyword>
<dbReference type="EMBL" id="JAPDRK010000002">
    <property type="protein sequence ID" value="KAJ9615913.1"/>
    <property type="molecule type" value="Genomic_DNA"/>
</dbReference>
<comment type="caution">
    <text evidence="11">The sequence shown here is derived from an EMBL/GenBank/DDBJ whole genome shotgun (WGS) entry which is preliminary data.</text>
</comment>
<dbReference type="InterPro" id="IPR013328">
    <property type="entry name" value="6PGD_dom2"/>
</dbReference>
<keyword evidence="12" id="KW-1185">Reference proteome</keyword>
<dbReference type="GO" id="GO:0008442">
    <property type="term" value="F:3-hydroxyisobutyrate dehydrogenase activity"/>
    <property type="evidence" value="ECO:0007669"/>
    <property type="project" value="UniProtKB-EC"/>
</dbReference>
<dbReference type="Gene3D" id="1.10.1040.10">
    <property type="entry name" value="N-(1-d-carboxylethyl)-l-norvaline Dehydrogenase, domain 2"/>
    <property type="match status" value="1"/>
</dbReference>
<dbReference type="EC" id="1.1.1.31" evidence="3"/>
<feature type="active site" evidence="8">
    <location>
        <position position="199"/>
    </location>
</feature>
<evidence type="ECO:0000313" key="11">
    <source>
        <dbReference type="EMBL" id="KAJ9615913.1"/>
    </source>
</evidence>
<dbReference type="Pfam" id="PF03446">
    <property type="entry name" value="NAD_binding_2"/>
    <property type="match status" value="1"/>
</dbReference>
<gene>
    <name evidence="11" type="ORF">H2200_001990</name>
</gene>
<evidence type="ECO:0000256" key="7">
    <source>
        <dbReference type="ARBA" id="ARBA00049197"/>
    </source>
</evidence>
<comment type="catalytic activity">
    <reaction evidence="7">
        <text>3-hydroxy-2-methylpropanoate + NAD(+) = 2-methyl-3-oxopropanoate + NADH + H(+)</text>
        <dbReference type="Rhea" id="RHEA:17681"/>
        <dbReference type="ChEBI" id="CHEBI:11805"/>
        <dbReference type="ChEBI" id="CHEBI:15378"/>
        <dbReference type="ChEBI" id="CHEBI:57540"/>
        <dbReference type="ChEBI" id="CHEBI:57700"/>
        <dbReference type="ChEBI" id="CHEBI:57945"/>
        <dbReference type="EC" id="1.1.1.31"/>
    </reaction>
</comment>
<dbReference type="InterPro" id="IPR008927">
    <property type="entry name" value="6-PGluconate_DH-like_C_sf"/>
</dbReference>
<dbReference type="SUPFAM" id="SSF48179">
    <property type="entry name" value="6-phosphogluconate dehydrogenase C-terminal domain-like"/>
    <property type="match status" value="1"/>
</dbReference>
<dbReference type="InterPro" id="IPR006115">
    <property type="entry name" value="6PGDH_NADP-bd"/>
</dbReference>
<accession>A0AA38XMZ5</accession>
<dbReference type="GO" id="GO:0051287">
    <property type="term" value="F:NAD binding"/>
    <property type="evidence" value="ECO:0007669"/>
    <property type="project" value="InterPro"/>
</dbReference>
<evidence type="ECO:0000259" key="9">
    <source>
        <dbReference type="Pfam" id="PF03446"/>
    </source>
</evidence>